<feature type="binding site" evidence="11">
    <location>
        <position position="291"/>
    </location>
    <ligand>
        <name>Mg(2+)</name>
        <dbReference type="ChEBI" id="CHEBI:18420"/>
        <label>1</label>
        <note>catalytic</note>
    </ligand>
</feature>
<dbReference type="Pfam" id="PF01535">
    <property type="entry name" value="PPR"/>
    <property type="match status" value="2"/>
</dbReference>
<dbReference type="PANTHER" id="PTHR47447">
    <property type="entry name" value="OS03G0856100 PROTEIN"/>
    <property type="match status" value="1"/>
</dbReference>
<dbReference type="Gene3D" id="3.30.540.10">
    <property type="entry name" value="Fructose-1,6-Bisphosphatase, subunit A, domain 1"/>
    <property type="match status" value="1"/>
</dbReference>
<evidence type="ECO:0000256" key="2">
    <source>
        <dbReference type="ARBA" id="ARBA00005152"/>
    </source>
</evidence>
<organism evidence="14 15">
    <name type="scientific">Eragrostis curvula</name>
    <name type="common">weeping love grass</name>
    <dbReference type="NCBI Taxonomy" id="38414"/>
    <lineage>
        <taxon>Eukaryota</taxon>
        <taxon>Viridiplantae</taxon>
        <taxon>Streptophyta</taxon>
        <taxon>Embryophyta</taxon>
        <taxon>Tracheophyta</taxon>
        <taxon>Spermatophyta</taxon>
        <taxon>Magnoliopsida</taxon>
        <taxon>Liliopsida</taxon>
        <taxon>Poales</taxon>
        <taxon>Poaceae</taxon>
        <taxon>PACMAD clade</taxon>
        <taxon>Chloridoideae</taxon>
        <taxon>Eragrostideae</taxon>
        <taxon>Eragrostidinae</taxon>
        <taxon>Eragrostis</taxon>
    </lineage>
</organism>
<dbReference type="Pfam" id="PF13041">
    <property type="entry name" value="PPR_2"/>
    <property type="match status" value="3"/>
</dbReference>
<gene>
    <name evidence="14" type="ORF">EJB05_24505</name>
</gene>
<dbReference type="GO" id="GO:0008934">
    <property type="term" value="F:inositol monophosphate 1-phosphatase activity"/>
    <property type="evidence" value="ECO:0007669"/>
    <property type="project" value="InterPro"/>
</dbReference>
<dbReference type="InterPro" id="IPR011990">
    <property type="entry name" value="TPR-like_helical_dom_sf"/>
</dbReference>
<feature type="repeat" description="PPR" evidence="12">
    <location>
        <begin position="811"/>
        <end position="841"/>
    </location>
</feature>
<keyword evidence="10" id="KW-0809">Transit peptide</keyword>
<dbReference type="NCBIfam" id="TIGR00756">
    <property type="entry name" value="PPR"/>
    <property type="match status" value="8"/>
</dbReference>
<evidence type="ECO:0000256" key="11">
    <source>
        <dbReference type="PIRSR" id="PIRSR600760-2"/>
    </source>
</evidence>
<dbReference type="Gene3D" id="1.25.40.10">
    <property type="entry name" value="Tetratricopeptide repeat domain"/>
    <property type="match status" value="4"/>
</dbReference>
<evidence type="ECO:0000313" key="15">
    <source>
        <dbReference type="Proteomes" id="UP000324897"/>
    </source>
</evidence>
<dbReference type="Gramene" id="TVU32749">
    <property type="protein sequence ID" value="TVU32749"/>
    <property type="gene ID" value="EJB05_24505"/>
</dbReference>
<feature type="repeat" description="PPR" evidence="12">
    <location>
        <begin position="884"/>
        <end position="918"/>
    </location>
</feature>
<keyword evidence="7" id="KW-0677">Repeat</keyword>
<dbReference type="OrthoDB" id="185373at2759"/>
<evidence type="ECO:0000256" key="6">
    <source>
        <dbReference type="ARBA" id="ARBA00022723"/>
    </source>
</evidence>
<evidence type="ECO:0000256" key="8">
    <source>
        <dbReference type="ARBA" id="ARBA00022801"/>
    </source>
</evidence>
<dbReference type="PROSITE" id="PS00629">
    <property type="entry name" value="IMP_1"/>
    <property type="match status" value="1"/>
</dbReference>
<feature type="binding site" evidence="11">
    <location>
        <position position="157"/>
    </location>
    <ligand>
        <name>Mg(2+)</name>
        <dbReference type="ChEBI" id="CHEBI:18420"/>
        <label>1</label>
        <note>catalytic</note>
    </ligand>
</feature>
<comment type="cofactor">
    <cofactor evidence="1 11">
        <name>Mg(2+)</name>
        <dbReference type="ChEBI" id="CHEBI:18420"/>
    </cofactor>
</comment>
<comment type="similarity">
    <text evidence="4">Belongs to the inositol monophosphatase superfamily.</text>
</comment>
<dbReference type="InterPro" id="IPR000760">
    <property type="entry name" value="Inositol_monophosphatase-like"/>
</dbReference>
<evidence type="ECO:0000256" key="12">
    <source>
        <dbReference type="PROSITE-ProRule" id="PRU00708"/>
    </source>
</evidence>
<feature type="binding site" evidence="11">
    <location>
        <position position="140"/>
    </location>
    <ligand>
        <name>Mg(2+)</name>
        <dbReference type="ChEBI" id="CHEBI:18420"/>
        <label>1</label>
        <note>catalytic</note>
    </ligand>
</feature>
<dbReference type="GO" id="GO:0046872">
    <property type="term" value="F:metal ion binding"/>
    <property type="evidence" value="ECO:0007669"/>
    <property type="project" value="UniProtKB-KW"/>
</dbReference>
<feature type="repeat" description="PPR" evidence="12">
    <location>
        <begin position="659"/>
        <end position="693"/>
    </location>
</feature>
<dbReference type="GO" id="GO:0046854">
    <property type="term" value="P:phosphatidylinositol phosphate biosynthetic process"/>
    <property type="evidence" value="ECO:0007669"/>
    <property type="project" value="InterPro"/>
</dbReference>
<dbReference type="SUPFAM" id="SSF81901">
    <property type="entry name" value="HCP-like"/>
    <property type="match status" value="1"/>
</dbReference>
<feature type="repeat" description="PPR" evidence="12">
    <location>
        <begin position="849"/>
        <end position="883"/>
    </location>
</feature>
<feature type="repeat" description="PPR" evidence="12">
    <location>
        <begin position="519"/>
        <end position="553"/>
    </location>
</feature>
<dbReference type="InterPro" id="IPR020550">
    <property type="entry name" value="Inositol_monophosphatase_CS"/>
</dbReference>
<dbReference type="InterPro" id="IPR057027">
    <property type="entry name" value="TPR_mt"/>
</dbReference>
<keyword evidence="9 11" id="KW-0460">Magnesium</keyword>
<feature type="repeat" description="PPR" evidence="12">
    <location>
        <begin position="624"/>
        <end position="658"/>
    </location>
</feature>
<feature type="repeat" description="PPR" evidence="12">
    <location>
        <begin position="776"/>
        <end position="810"/>
    </location>
</feature>
<dbReference type="FunFam" id="3.30.540.10:FF:000003">
    <property type="entry name" value="Inositol-1-monophosphatase"/>
    <property type="match status" value="1"/>
</dbReference>
<proteinExistence type="inferred from homology"/>
<dbReference type="PANTHER" id="PTHR47447:SF17">
    <property type="entry name" value="OS12G0638900 PROTEIN"/>
    <property type="match status" value="1"/>
</dbReference>
<evidence type="ECO:0000256" key="5">
    <source>
        <dbReference type="ARBA" id="ARBA00013106"/>
    </source>
</evidence>
<evidence type="ECO:0000256" key="3">
    <source>
        <dbReference type="ARBA" id="ARBA00007626"/>
    </source>
</evidence>
<reference evidence="14 15" key="1">
    <citation type="journal article" date="2019" name="Sci. Rep.">
        <title>A high-quality genome of Eragrostis curvula grass provides insights into Poaceae evolution and supports new strategies to enhance forage quality.</title>
        <authorList>
            <person name="Carballo J."/>
            <person name="Santos B.A.C.M."/>
            <person name="Zappacosta D."/>
            <person name="Garbus I."/>
            <person name="Selva J.P."/>
            <person name="Gallo C.A."/>
            <person name="Diaz A."/>
            <person name="Albertini E."/>
            <person name="Caccamo M."/>
            <person name="Echenique V."/>
        </authorList>
    </citation>
    <scope>NUCLEOTIDE SEQUENCE [LARGE SCALE GENOMIC DNA]</scope>
    <source>
        <strain evidence="15">cv. Victoria</strain>
        <tissue evidence="14">Leaf</tissue>
    </source>
</reference>
<feature type="repeat" description="PPR" evidence="12">
    <location>
        <begin position="554"/>
        <end position="588"/>
    </location>
</feature>
<feature type="binding site" evidence="11">
    <location>
        <position position="159"/>
    </location>
    <ligand>
        <name>Mg(2+)</name>
        <dbReference type="ChEBI" id="CHEBI:18420"/>
        <label>1</label>
        <note>catalytic</note>
    </ligand>
</feature>
<evidence type="ECO:0000256" key="1">
    <source>
        <dbReference type="ARBA" id="ARBA00001946"/>
    </source>
</evidence>
<keyword evidence="6 11" id="KW-0479">Metal-binding</keyword>
<sequence>MARYLLAPTSATTAAFSSLLSKDAVKGSLPSGTLRLRALGSRPSKAPPIMAVASEQSAPPAKYPKVAAPTTGPIPAAELLGVIQEAAKAGADVIMEAVNKPRNIHYKGVADLVTDTDKLSESVILEVVTKNFKDHLILGEEGGLIGDSSSEYLWCIDPLDGTTNFAHGYPSFSVSIGVLFRGKPAASTVVEFCGGPMCWSTRTISASSGGGAYCNGQKIHVSQTDKVEQSLLVTGFGYDHDDAWTTNINLFKEFTDISRGVRRLGSAAADMSHVGLGITEAYWEYRLKPWDMAAGVLIVEEAGGVVTRMDGGEFTVFDRSVLVSNGVVHGQLLDRIRPPTEELKKKGIDFSLWFKPDKLRVEAPLYYTVTKPRWKLLACKNALQETVSNDAEVSSYNERKNRKSEGAYIDKDGVARTFNRKEISRKRGGAMRGRGWKYGSGFVDGVFPVLSPMAEDILQFVQKETDVAKIWESLDNIPPAHNLWDDILNVAVQLRLNRQWDPIISVCEWIVYRSSFRPDIICYNLLIDAYGQRRQLNKAESIYMTLLEAHCVPTEDTYALLLRAYCNAGSLHRAEGVISEMQENGMPPSATVYNAYLDGLLKARCTEKAVEVYQRMKREKCRTNTETYTLMINVYGRSNQPMSAMKVFNEMKSIGCKPNICTYTALVNAFAREGLCEKAEEVFEEMQQAGHEPDVYAYNALMEAYRTMRIHQPVLRFSRAGFPEGASEIFSLMQHMGCEPDRASYNILVDAYGRAGRHQEAEATFQELKQQGMRPTMKSHMLLLSAHAKSGNVSRCEEVMAQLHKSGLRPDTFALNAMLNAYGRAGRLDDMERLLAAMEKRHGGGGSPDIGTYNVLVNVYGRAGYLDRMEAAFAAAAARGLAADVVTWTSRIGAHARKKEYVRCLEIFEEMVDAGCYPDAGTAKVLLAACSDERQVEQVTAIVRSMHKDAKTLFTL</sequence>
<feature type="repeat" description="PPR" evidence="12">
    <location>
        <begin position="589"/>
        <end position="623"/>
    </location>
</feature>
<comment type="similarity">
    <text evidence="3">Belongs to the PPR family. P subfamily.</text>
</comment>
<dbReference type="EMBL" id="RWGY01000011">
    <property type="protein sequence ID" value="TVU32749.1"/>
    <property type="molecule type" value="Genomic_DNA"/>
</dbReference>
<dbReference type="InterPro" id="IPR020583">
    <property type="entry name" value="Inositol_monoP_metal-BS"/>
</dbReference>
<dbReference type="EC" id="3.1.3.25" evidence="5"/>
<feature type="repeat" description="PPR" evidence="12">
    <location>
        <begin position="741"/>
        <end position="775"/>
    </location>
</feature>
<feature type="binding site" evidence="11">
    <location>
        <position position="160"/>
    </location>
    <ligand>
        <name>Mg(2+)</name>
        <dbReference type="ChEBI" id="CHEBI:18420"/>
        <label>1</label>
        <note>catalytic</note>
    </ligand>
</feature>
<dbReference type="CDD" id="cd01639">
    <property type="entry name" value="IMPase"/>
    <property type="match status" value="1"/>
</dbReference>
<keyword evidence="15" id="KW-1185">Reference proteome</keyword>
<comment type="caution">
    <text evidence="14">The sequence shown here is derived from an EMBL/GenBank/DDBJ whole genome shotgun (WGS) entry which is preliminary data.</text>
</comment>
<dbReference type="InterPro" id="IPR002885">
    <property type="entry name" value="PPR_rpt"/>
</dbReference>
<comment type="pathway">
    <text evidence="2">Polyol metabolism; myo-inositol biosynthesis; myo-inositol from D-glucose 6-phosphate: step 2/2.</text>
</comment>
<dbReference type="Proteomes" id="UP000324897">
    <property type="component" value="Chromosome 1"/>
</dbReference>
<dbReference type="FunFam" id="3.40.190.80:FF:000002">
    <property type="entry name" value="Inositol-1-monophosphatase"/>
    <property type="match status" value="1"/>
</dbReference>
<dbReference type="Pfam" id="PF23276">
    <property type="entry name" value="TPR_24"/>
    <property type="match status" value="1"/>
</dbReference>
<feature type="domain" description="Pentatricopeptide repeat-containing protein-mitochondrial" evidence="13">
    <location>
        <begin position="718"/>
        <end position="830"/>
    </location>
</feature>
<protein>
    <recommendedName>
        <fullName evidence="5">inositol-phosphate phosphatase</fullName>
        <ecNumber evidence="5">3.1.3.25</ecNumber>
    </recommendedName>
</protein>
<keyword evidence="8" id="KW-0378">Hydrolase</keyword>
<accession>A0A5J9V9G5</accession>
<evidence type="ECO:0000256" key="10">
    <source>
        <dbReference type="ARBA" id="ARBA00022946"/>
    </source>
</evidence>
<name>A0A5J9V9G5_9POAL</name>
<evidence type="ECO:0000259" key="13">
    <source>
        <dbReference type="Pfam" id="PF23276"/>
    </source>
</evidence>
<dbReference type="SUPFAM" id="SSF56655">
    <property type="entry name" value="Carbohydrate phosphatase"/>
    <property type="match status" value="1"/>
</dbReference>
<dbReference type="PROSITE" id="PS00630">
    <property type="entry name" value="IMP_2"/>
    <property type="match status" value="1"/>
</dbReference>
<dbReference type="PROSITE" id="PS51375">
    <property type="entry name" value="PPR"/>
    <property type="match status" value="10"/>
</dbReference>
<dbReference type="Gene3D" id="3.40.190.80">
    <property type="match status" value="1"/>
</dbReference>
<evidence type="ECO:0000256" key="4">
    <source>
        <dbReference type="ARBA" id="ARBA00009759"/>
    </source>
</evidence>
<evidence type="ECO:0000256" key="7">
    <source>
        <dbReference type="ARBA" id="ARBA00022737"/>
    </source>
</evidence>
<dbReference type="Pfam" id="PF00459">
    <property type="entry name" value="Inositol_P"/>
    <property type="match status" value="1"/>
</dbReference>
<dbReference type="AlphaFoldDB" id="A0A5J9V9G5"/>
<dbReference type="PRINTS" id="PR00377">
    <property type="entry name" value="IMPHPHTASES"/>
</dbReference>
<evidence type="ECO:0000256" key="9">
    <source>
        <dbReference type="ARBA" id="ARBA00022842"/>
    </source>
</evidence>
<evidence type="ECO:0000313" key="14">
    <source>
        <dbReference type="EMBL" id="TVU32749.1"/>
    </source>
</evidence>
<dbReference type="InterPro" id="IPR033942">
    <property type="entry name" value="IMPase"/>
</dbReference>